<evidence type="ECO:0000256" key="9">
    <source>
        <dbReference type="ARBA" id="ARBA00023211"/>
    </source>
</evidence>
<feature type="binding site" evidence="11">
    <location>
        <position position="16"/>
    </location>
    <ligand>
        <name>Mn(2+)</name>
        <dbReference type="ChEBI" id="CHEBI:29035"/>
    </ligand>
</feature>
<protein>
    <recommendedName>
        <fullName evidence="4 11">2-isopropylmalate synthase</fullName>
        <ecNumber evidence="3 11">2.3.3.13</ecNumber>
    </recommendedName>
    <alternativeName>
        <fullName evidence="11">Alpha-IPM synthase</fullName>
    </alternativeName>
    <alternativeName>
        <fullName evidence="11">Alpha-isopropylmalate synthase</fullName>
    </alternativeName>
</protein>
<name>A0A5C4RYZ8_PROVB</name>
<accession>A0A5C4RYZ8</accession>
<evidence type="ECO:0000256" key="4">
    <source>
        <dbReference type="ARBA" id="ARBA00018198"/>
    </source>
</evidence>
<dbReference type="Gene3D" id="3.30.160.270">
    <property type="match status" value="1"/>
</dbReference>
<dbReference type="GO" id="GO:0005737">
    <property type="term" value="C:cytoplasm"/>
    <property type="evidence" value="ECO:0007669"/>
    <property type="project" value="UniProtKB-UniRule"/>
</dbReference>
<dbReference type="Gene3D" id="3.20.20.70">
    <property type="entry name" value="Aldolase class I"/>
    <property type="match status" value="1"/>
</dbReference>
<evidence type="ECO:0000256" key="2">
    <source>
        <dbReference type="ARBA" id="ARBA00009396"/>
    </source>
</evidence>
<reference evidence="13 14" key="1">
    <citation type="submission" date="2019-05" db="EMBL/GenBank/DDBJ databases">
        <title>Draft Whole-Genome sequence of the green sulfur bacterium Prosthecochloris vibrioformis DSM 260.</title>
        <authorList>
            <person name="Meyer T.E."/>
            <person name="Kyndt J.A."/>
        </authorList>
    </citation>
    <scope>NUCLEOTIDE SEQUENCE [LARGE SCALE GENOMIC DNA]</scope>
    <source>
        <strain evidence="13 14">DSM 260</strain>
    </source>
</reference>
<comment type="catalytic activity">
    <reaction evidence="11">
        <text>3-methyl-2-oxobutanoate + acetyl-CoA + H2O = (2S)-2-isopropylmalate + CoA + H(+)</text>
        <dbReference type="Rhea" id="RHEA:21524"/>
        <dbReference type="ChEBI" id="CHEBI:1178"/>
        <dbReference type="ChEBI" id="CHEBI:11851"/>
        <dbReference type="ChEBI" id="CHEBI:15377"/>
        <dbReference type="ChEBI" id="CHEBI:15378"/>
        <dbReference type="ChEBI" id="CHEBI:57287"/>
        <dbReference type="ChEBI" id="CHEBI:57288"/>
        <dbReference type="EC" id="2.3.3.13"/>
    </reaction>
</comment>
<dbReference type="HAMAP" id="MF_01025">
    <property type="entry name" value="LeuA_type1"/>
    <property type="match status" value="1"/>
</dbReference>
<evidence type="ECO:0000256" key="8">
    <source>
        <dbReference type="ARBA" id="ARBA00022723"/>
    </source>
</evidence>
<dbReference type="EC" id="2.3.3.13" evidence="3 11"/>
<organism evidence="13 14">
    <name type="scientific">Prosthecochloris vibrioformis</name>
    <name type="common">Chlorobium vibrioforme</name>
    <dbReference type="NCBI Taxonomy" id="1098"/>
    <lineage>
        <taxon>Bacteria</taxon>
        <taxon>Pseudomonadati</taxon>
        <taxon>Chlorobiota</taxon>
        <taxon>Chlorobiia</taxon>
        <taxon>Chlorobiales</taxon>
        <taxon>Chlorobiaceae</taxon>
        <taxon>Prosthecochloris</taxon>
    </lineage>
</organism>
<dbReference type="CDD" id="cd07940">
    <property type="entry name" value="DRE_TIM_IPMS"/>
    <property type="match status" value="1"/>
</dbReference>
<evidence type="ECO:0000256" key="10">
    <source>
        <dbReference type="ARBA" id="ARBA00023304"/>
    </source>
</evidence>
<dbReference type="InterPro" id="IPR036230">
    <property type="entry name" value="LeuA_allosteric_dom_sf"/>
</dbReference>
<dbReference type="InterPro" id="IPR013709">
    <property type="entry name" value="2-isopropylmalate_synth_dimer"/>
</dbReference>
<dbReference type="NCBIfam" id="TIGR00973">
    <property type="entry name" value="leuA_bact"/>
    <property type="match status" value="1"/>
</dbReference>
<keyword evidence="9 11" id="KW-0464">Manganese</keyword>
<keyword evidence="14" id="KW-1185">Reference proteome</keyword>
<dbReference type="InterPro" id="IPR000891">
    <property type="entry name" value="PYR_CT"/>
</dbReference>
<dbReference type="Gene3D" id="1.10.238.260">
    <property type="match status" value="1"/>
</dbReference>
<keyword evidence="13" id="KW-0012">Acyltransferase</keyword>
<feature type="binding site" evidence="11">
    <location>
        <position position="212"/>
    </location>
    <ligand>
        <name>Mn(2+)</name>
        <dbReference type="ChEBI" id="CHEBI:29035"/>
    </ligand>
</feature>
<gene>
    <name evidence="11" type="primary">leuA</name>
    <name evidence="13" type="ORF">FGF68_08205</name>
</gene>
<dbReference type="GO" id="GO:0003852">
    <property type="term" value="F:2-isopropylmalate synthase activity"/>
    <property type="evidence" value="ECO:0007669"/>
    <property type="project" value="UniProtKB-UniRule"/>
</dbReference>
<dbReference type="Pfam" id="PF00682">
    <property type="entry name" value="HMGL-like"/>
    <property type="match status" value="1"/>
</dbReference>
<evidence type="ECO:0000256" key="6">
    <source>
        <dbReference type="ARBA" id="ARBA00022605"/>
    </source>
</evidence>
<dbReference type="FunFam" id="3.20.20.70:FF:000010">
    <property type="entry name" value="2-isopropylmalate synthase"/>
    <property type="match status" value="1"/>
</dbReference>
<dbReference type="SUPFAM" id="SSF110921">
    <property type="entry name" value="2-isopropylmalate synthase LeuA, allosteric (dimerisation) domain"/>
    <property type="match status" value="1"/>
</dbReference>
<keyword evidence="6 11" id="KW-0028">Amino-acid biosynthesis</keyword>
<comment type="cofactor">
    <cofactor evidence="11">
        <name>Mn(2+)</name>
        <dbReference type="ChEBI" id="CHEBI:29035"/>
    </cofactor>
</comment>
<dbReference type="FunFam" id="1.10.238.260:FF:000001">
    <property type="entry name" value="2-isopropylmalate synthase"/>
    <property type="match status" value="1"/>
</dbReference>
<keyword evidence="5 11" id="KW-0432">Leucine biosynthesis</keyword>
<dbReference type="PANTHER" id="PTHR10277:SF9">
    <property type="entry name" value="2-ISOPROPYLMALATE SYNTHASE 1, CHLOROPLASTIC-RELATED"/>
    <property type="match status" value="1"/>
</dbReference>
<dbReference type="AlphaFoldDB" id="A0A5C4RYZ8"/>
<dbReference type="GO" id="GO:0009098">
    <property type="term" value="P:L-leucine biosynthetic process"/>
    <property type="evidence" value="ECO:0007669"/>
    <property type="project" value="UniProtKB-UniRule"/>
</dbReference>
<keyword evidence="7 11" id="KW-0808">Transferase</keyword>
<comment type="function">
    <text evidence="11">Catalyzes the condensation of the acetyl group of acetyl-CoA with 3-methyl-2-oxobutanoate (2-ketoisovalerate) to form 3-carboxy-3-hydroxy-4-methylpentanoate (2-isopropylmalate).</text>
</comment>
<feature type="binding site" evidence="11">
    <location>
        <position position="248"/>
    </location>
    <ligand>
        <name>Mn(2+)</name>
        <dbReference type="ChEBI" id="CHEBI:29035"/>
    </ligand>
</feature>
<evidence type="ECO:0000313" key="13">
    <source>
        <dbReference type="EMBL" id="TNJ36212.1"/>
    </source>
</evidence>
<evidence type="ECO:0000256" key="7">
    <source>
        <dbReference type="ARBA" id="ARBA00022679"/>
    </source>
</evidence>
<dbReference type="Proteomes" id="UP000309544">
    <property type="component" value="Unassembled WGS sequence"/>
</dbReference>
<dbReference type="GO" id="GO:0030145">
    <property type="term" value="F:manganese ion binding"/>
    <property type="evidence" value="ECO:0007669"/>
    <property type="project" value="UniProtKB-UniRule"/>
</dbReference>
<feature type="binding site" evidence="11">
    <location>
        <position position="214"/>
    </location>
    <ligand>
        <name>Mn(2+)</name>
        <dbReference type="ChEBI" id="CHEBI:29035"/>
    </ligand>
</feature>
<evidence type="ECO:0000259" key="12">
    <source>
        <dbReference type="PROSITE" id="PS50991"/>
    </source>
</evidence>
<comment type="similarity">
    <text evidence="2 11">Belongs to the alpha-IPM synthase/homocitrate synthase family. LeuA type 1 subfamily.</text>
</comment>
<dbReference type="GO" id="GO:0003985">
    <property type="term" value="F:acetyl-CoA C-acetyltransferase activity"/>
    <property type="evidence" value="ECO:0007669"/>
    <property type="project" value="UniProtKB-UniRule"/>
</dbReference>
<dbReference type="SMART" id="SM00917">
    <property type="entry name" value="LeuA_dimer"/>
    <property type="match status" value="1"/>
</dbReference>
<dbReference type="PROSITE" id="PS50991">
    <property type="entry name" value="PYR_CT"/>
    <property type="match status" value="1"/>
</dbReference>
<comment type="caution">
    <text evidence="13">The sequence shown here is derived from an EMBL/GenBank/DDBJ whole genome shotgun (WGS) entry which is preliminary data.</text>
</comment>
<dbReference type="PANTHER" id="PTHR10277">
    <property type="entry name" value="HOMOCITRATE SYNTHASE-RELATED"/>
    <property type="match status" value="1"/>
</dbReference>
<dbReference type="InterPro" id="IPR013785">
    <property type="entry name" value="Aldolase_TIM"/>
</dbReference>
<dbReference type="NCBIfam" id="NF002086">
    <property type="entry name" value="PRK00915.1-3"/>
    <property type="match status" value="1"/>
</dbReference>
<evidence type="ECO:0000256" key="1">
    <source>
        <dbReference type="ARBA" id="ARBA00004689"/>
    </source>
</evidence>
<dbReference type="EMBL" id="VDCI01000007">
    <property type="protein sequence ID" value="TNJ36212.1"/>
    <property type="molecule type" value="Genomic_DNA"/>
</dbReference>
<evidence type="ECO:0000256" key="5">
    <source>
        <dbReference type="ARBA" id="ARBA00022430"/>
    </source>
</evidence>
<keyword evidence="8 11" id="KW-0479">Metal-binding</keyword>
<evidence type="ECO:0000256" key="11">
    <source>
        <dbReference type="HAMAP-Rule" id="MF_01025"/>
    </source>
</evidence>
<evidence type="ECO:0000313" key="14">
    <source>
        <dbReference type="Proteomes" id="UP000309544"/>
    </source>
</evidence>
<feature type="region of interest" description="Regulatory domain" evidence="11">
    <location>
        <begin position="401"/>
        <end position="525"/>
    </location>
</feature>
<dbReference type="RefSeq" id="WP_068867533.1">
    <property type="nucleotide sequence ID" value="NZ_VDCI01000007.1"/>
</dbReference>
<dbReference type="PROSITE" id="PS00815">
    <property type="entry name" value="AIPM_HOMOCIT_SYNTH_1"/>
    <property type="match status" value="1"/>
</dbReference>
<dbReference type="InterPro" id="IPR005671">
    <property type="entry name" value="LeuA_bact_synth"/>
</dbReference>
<dbReference type="InterPro" id="IPR054691">
    <property type="entry name" value="LeuA/HCS_post-cat"/>
</dbReference>
<comment type="subunit">
    <text evidence="11">Homodimer.</text>
</comment>
<keyword evidence="10 11" id="KW-0100">Branched-chain amino acid biosynthesis</keyword>
<dbReference type="Pfam" id="PF22617">
    <property type="entry name" value="HCS_D2"/>
    <property type="match status" value="1"/>
</dbReference>
<dbReference type="Pfam" id="PF08502">
    <property type="entry name" value="LeuA_dimer"/>
    <property type="match status" value="1"/>
</dbReference>
<comment type="pathway">
    <text evidence="1 11">Amino-acid biosynthesis; L-leucine biosynthesis; L-leucine from 3-methyl-2-oxobutanoate: step 1/4.</text>
</comment>
<feature type="domain" description="Pyruvate carboxyltransferase" evidence="12">
    <location>
        <begin position="7"/>
        <end position="277"/>
    </location>
</feature>
<evidence type="ECO:0000256" key="3">
    <source>
        <dbReference type="ARBA" id="ARBA00012973"/>
    </source>
</evidence>
<dbReference type="InterPro" id="IPR050073">
    <property type="entry name" value="2-IPM_HCS-like"/>
</dbReference>
<dbReference type="PROSITE" id="PS00816">
    <property type="entry name" value="AIPM_HOMOCIT_SYNTH_2"/>
    <property type="match status" value="1"/>
</dbReference>
<proteinExistence type="inferred from homology"/>
<dbReference type="SUPFAM" id="SSF51569">
    <property type="entry name" value="Aldolase"/>
    <property type="match status" value="1"/>
</dbReference>
<dbReference type="UniPathway" id="UPA00048">
    <property type="reaction ID" value="UER00070"/>
</dbReference>
<dbReference type="InterPro" id="IPR002034">
    <property type="entry name" value="AIPM/Hcit_synth_CS"/>
</dbReference>
<sequence>MTEKEKVHIFDTTLRDGEQSPGASLNIQEKVEIARQLEKLNVDVIEAGFPASSPLQFEAVNRISAESGKTVAALCRATEGDIQSAAKALSQARHPRIHTFISTSDIHILGKFGHDRYGKTLAEKQATILRMAVDAVTMAKSFCQDIEFSAEDAGRTNQTYLAEIISAVIEAGATCVNIPDTTGYTWPSEFGQRIRNLRQHVPNIADAIISVHCHNDLGLAVANSLSAVENGARQVECSINGIGERAGNASLEEVVMALKVRSDLHNFATDIVTEEIYNTSRMVSSFTGMIVQPNKAIVGDNAFAHESGIHQDGMLKNRQTYEVMTPQSVGVPETHIVLGRHSGKHGLQSRLAALGYKLEAQELENVYQRFLNLADKKKEIYDDDLRVLMGDEMQKTAEPIELDYLHINSGTSSIPTATIRIKTPDGTYEESSTGDGPVDACFRAIERAMKLESSLLNSYSVRSTTAGRQALGEATVRLRDKNAFFTGRGVSTDIIEASAKAYIQALSLRQDALRQNITTSIDNGI</sequence>
<keyword evidence="11" id="KW-0963">Cytoplasm</keyword>